<sequence>MGLFYRATDKEILKDRNKIITEVAIPSLFKNGLVKSPFLGIWFGEYDKNIRGYSYELCRLSKGNLLEILEISVLKGEPWIKIHINIFILGQAPKHIEDLKGIDGINFHLPPNSNTKMRLRDDDYKGPPLFYMLFLPEHKLGTYFTKSGYESELEKLKNLIKSDLENIDSFIKRWHELHTPLVTDWEGNPLKNVKHLNSHQKVLFACILSTRLIENYRIFSLKFGFGSTQVLTNIIDNVVDSISKSNLKSLEEIDKMIVEIENITPDTEDFDSVMVSFALDACVSVTSTSQFLKELDDKWIEGVKVCTFDSLDKFIQEKLNLTPDDIDFELKIANHEIMKKESLFQQNLINEILDNRNDKKDIFLNFSKTPIFDLGELE</sequence>
<gene>
    <name evidence="1" type="ORF">EGI31_03410</name>
</gene>
<dbReference type="Gene3D" id="1.20.1590.10">
    <property type="entry name" value="YP_001051499.1 domain like"/>
    <property type="match status" value="1"/>
</dbReference>
<keyword evidence="2" id="KW-1185">Reference proteome</keyword>
<dbReference type="AlphaFoldDB" id="A0AAE3GZD1"/>
<evidence type="ECO:0000313" key="1">
    <source>
        <dbReference type="EMBL" id="MCP9761988.1"/>
    </source>
</evidence>
<dbReference type="Proteomes" id="UP001204144">
    <property type="component" value="Unassembled WGS sequence"/>
</dbReference>
<name>A0AAE3GZD1_9BACT</name>
<organism evidence="1 2">
    <name type="scientific">Lacihabitans soyangensis</name>
    <dbReference type="NCBI Taxonomy" id="869394"/>
    <lineage>
        <taxon>Bacteria</taxon>
        <taxon>Pseudomonadati</taxon>
        <taxon>Bacteroidota</taxon>
        <taxon>Cytophagia</taxon>
        <taxon>Cytophagales</taxon>
        <taxon>Leadbetterellaceae</taxon>
        <taxon>Lacihabitans</taxon>
    </lineage>
</organism>
<evidence type="ECO:0000313" key="2">
    <source>
        <dbReference type="Proteomes" id="UP001204144"/>
    </source>
</evidence>
<dbReference type="EMBL" id="RJUF01000004">
    <property type="protein sequence ID" value="MCP9761988.1"/>
    <property type="molecule type" value="Genomic_DNA"/>
</dbReference>
<dbReference type="RefSeq" id="WP_255035741.1">
    <property type="nucleotide sequence ID" value="NZ_RJUF01000004.1"/>
</dbReference>
<proteinExistence type="predicted"/>
<dbReference type="InterPro" id="IPR007338">
    <property type="entry name" value="DUF416"/>
</dbReference>
<dbReference type="Pfam" id="PF04222">
    <property type="entry name" value="DUF416"/>
    <property type="match status" value="1"/>
</dbReference>
<dbReference type="InterPro" id="IPR023381">
    <property type="entry name" value="YP001051499.1-like_dom_sf"/>
</dbReference>
<protein>
    <submittedName>
        <fullName evidence="1">DUF416 family protein</fullName>
    </submittedName>
</protein>
<accession>A0AAE3GZD1</accession>
<reference evidence="1 2" key="1">
    <citation type="submission" date="2018-11" db="EMBL/GenBank/DDBJ databases">
        <title>Novel bacteria species description.</title>
        <authorList>
            <person name="Han J.-H."/>
        </authorList>
    </citation>
    <scope>NUCLEOTIDE SEQUENCE [LARGE SCALE GENOMIC DNA]</scope>
    <source>
        <strain evidence="1 2">KCTC23259</strain>
    </source>
</reference>
<comment type="caution">
    <text evidence="1">The sequence shown here is derived from an EMBL/GenBank/DDBJ whole genome shotgun (WGS) entry which is preliminary data.</text>
</comment>